<dbReference type="InterPro" id="IPR001048">
    <property type="entry name" value="Asp/Glu/Uridylate_kinase"/>
</dbReference>
<name>A0A233SHB9_STRDA</name>
<dbReference type="InterPro" id="IPR036393">
    <property type="entry name" value="AceGlu_kinase-like_sf"/>
</dbReference>
<proteinExistence type="inferred from homology"/>
<evidence type="ECO:0000259" key="8">
    <source>
        <dbReference type="Pfam" id="PF00696"/>
    </source>
</evidence>
<evidence type="ECO:0000256" key="5">
    <source>
        <dbReference type="ARBA" id="ARBA00022777"/>
    </source>
</evidence>
<reference evidence="9 10" key="1">
    <citation type="submission" date="2016-07" db="EMBL/GenBank/DDBJ databases">
        <title>Draft genome of Streptomyces diastatochromogenes.</title>
        <authorList>
            <person name="Podduturi R."/>
            <person name="Lukassen M.B."/>
            <person name="Clausen N."/>
            <person name="Nielsen J.L."/>
            <person name="Jorgensen N.O."/>
        </authorList>
    </citation>
    <scope>NUCLEOTIDE SEQUENCE [LARGE SCALE GENOMIC DNA]</scope>
    <source>
        <strain evidence="9 10">DSM 40608</strain>
    </source>
</reference>
<dbReference type="GO" id="GO:0009090">
    <property type="term" value="P:homoserine biosynthetic process"/>
    <property type="evidence" value="ECO:0007669"/>
    <property type="project" value="TreeGrafter"/>
</dbReference>
<dbReference type="GO" id="GO:0009089">
    <property type="term" value="P:lysine biosynthetic process via diaminopimelate"/>
    <property type="evidence" value="ECO:0007669"/>
    <property type="project" value="TreeGrafter"/>
</dbReference>
<dbReference type="PANTHER" id="PTHR21499:SF3">
    <property type="entry name" value="ASPARTOKINASE"/>
    <property type="match status" value="1"/>
</dbReference>
<keyword evidence="10" id="KW-1185">Reference proteome</keyword>
<dbReference type="EC" id="2.7.2.4" evidence="2"/>
<feature type="domain" description="Aspartate/glutamate/uridylate kinase" evidence="8">
    <location>
        <begin position="21"/>
        <end position="241"/>
    </location>
</feature>
<keyword evidence="3" id="KW-0808">Transferase</keyword>
<dbReference type="SUPFAM" id="SSF53633">
    <property type="entry name" value="Carbamate kinase-like"/>
    <property type="match status" value="1"/>
</dbReference>
<evidence type="ECO:0000313" key="10">
    <source>
        <dbReference type="Proteomes" id="UP000215483"/>
    </source>
</evidence>
<protein>
    <recommendedName>
        <fullName evidence="2">aspartate kinase</fullName>
        <ecNumber evidence="2">2.7.2.4</ecNumber>
    </recommendedName>
</protein>
<accession>A0A233SHB9</accession>
<evidence type="ECO:0000256" key="4">
    <source>
        <dbReference type="ARBA" id="ARBA00022741"/>
    </source>
</evidence>
<gene>
    <name evidence="9" type="ORF">BEK98_17595</name>
</gene>
<keyword evidence="6" id="KW-0067">ATP-binding</keyword>
<dbReference type="GO" id="GO:0004072">
    <property type="term" value="F:aspartate kinase activity"/>
    <property type="evidence" value="ECO:0007669"/>
    <property type="project" value="TreeGrafter"/>
</dbReference>
<dbReference type="GO" id="GO:0005829">
    <property type="term" value="C:cytosol"/>
    <property type="evidence" value="ECO:0007669"/>
    <property type="project" value="TreeGrafter"/>
</dbReference>
<comment type="catalytic activity">
    <reaction evidence="7">
        <text>L-aspartate + ATP = 4-phospho-L-aspartate + ADP</text>
        <dbReference type="Rhea" id="RHEA:23776"/>
        <dbReference type="ChEBI" id="CHEBI:29991"/>
        <dbReference type="ChEBI" id="CHEBI:30616"/>
        <dbReference type="ChEBI" id="CHEBI:57535"/>
        <dbReference type="ChEBI" id="CHEBI:456216"/>
        <dbReference type="EC" id="2.7.2.4"/>
    </reaction>
</comment>
<comment type="caution">
    <text evidence="9">The sequence shown here is derived from an EMBL/GenBank/DDBJ whole genome shotgun (WGS) entry which is preliminary data.</text>
</comment>
<sequence length="374" mass="39168">MPVQAPATRPPRGTDPATPAVLEFGGSSFPSLDSYCALARALHRRLDDEQQPLVVVVSAMPGETEKLLGLLHLTDPHPVDATSAALLGLADTASAHLLAGALHHSGVAATVLAGQQLGLVADGDFLSADVDHLDPAPLRRALETYQVVVVPGGQAADRRGRPTRLGPYGAELSAVLVAGALGADRCEIHADVDGVCTADPGLVQGARLLPELSYETAALMARYGTRVLHRPCVRAAEEYGVALVRRRNRAPYPAGTRIGATGVRAAAVVLNTESRVLGYRTDAQADHAHGVLGTEGVDTVRLPGGPQLAVIGGQRDLDRLHRVDDLPEAEVLGVPVTEITGTRATTRIARDPEEAVRLARRLHDALVGQSDVPA</sequence>
<dbReference type="EMBL" id="MCGQ01000014">
    <property type="protein sequence ID" value="OXY95052.1"/>
    <property type="molecule type" value="Genomic_DNA"/>
</dbReference>
<dbReference type="Pfam" id="PF00696">
    <property type="entry name" value="AA_kinase"/>
    <property type="match status" value="1"/>
</dbReference>
<dbReference type="AlphaFoldDB" id="A0A233SHB9"/>
<keyword evidence="4" id="KW-0547">Nucleotide-binding</keyword>
<evidence type="ECO:0000313" key="9">
    <source>
        <dbReference type="EMBL" id="OXY95052.1"/>
    </source>
</evidence>
<evidence type="ECO:0000256" key="1">
    <source>
        <dbReference type="ARBA" id="ARBA00010122"/>
    </source>
</evidence>
<dbReference type="Proteomes" id="UP000215483">
    <property type="component" value="Unassembled WGS sequence"/>
</dbReference>
<evidence type="ECO:0000256" key="7">
    <source>
        <dbReference type="ARBA" id="ARBA00047872"/>
    </source>
</evidence>
<comment type="similarity">
    <text evidence="1">Belongs to the aspartokinase family.</text>
</comment>
<evidence type="ECO:0000256" key="2">
    <source>
        <dbReference type="ARBA" id="ARBA00013059"/>
    </source>
</evidence>
<dbReference type="Gene3D" id="3.40.1160.10">
    <property type="entry name" value="Acetylglutamate kinase-like"/>
    <property type="match status" value="1"/>
</dbReference>
<keyword evidence="5 9" id="KW-0418">Kinase</keyword>
<dbReference type="PANTHER" id="PTHR21499">
    <property type="entry name" value="ASPARTATE KINASE"/>
    <property type="match status" value="1"/>
</dbReference>
<evidence type="ECO:0000256" key="3">
    <source>
        <dbReference type="ARBA" id="ARBA00022679"/>
    </source>
</evidence>
<organism evidence="9 10">
    <name type="scientific">Streptomyces diastatochromogenes</name>
    <dbReference type="NCBI Taxonomy" id="42236"/>
    <lineage>
        <taxon>Bacteria</taxon>
        <taxon>Bacillati</taxon>
        <taxon>Actinomycetota</taxon>
        <taxon>Actinomycetes</taxon>
        <taxon>Kitasatosporales</taxon>
        <taxon>Streptomycetaceae</taxon>
        <taxon>Streptomyces</taxon>
    </lineage>
</organism>
<evidence type="ECO:0000256" key="6">
    <source>
        <dbReference type="ARBA" id="ARBA00022840"/>
    </source>
</evidence>